<protein>
    <submittedName>
        <fullName evidence="3">Uncharacterized protein</fullName>
    </submittedName>
</protein>
<evidence type="ECO:0000256" key="1">
    <source>
        <dbReference type="SAM" id="MobiDB-lite"/>
    </source>
</evidence>
<evidence type="ECO:0000313" key="2">
    <source>
        <dbReference type="EMBL" id="VFA81506.1"/>
    </source>
</evidence>
<feature type="compositionally biased region" description="Basic and acidic residues" evidence="1">
    <location>
        <begin position="17"/>
        <end position="32"/>
    </location>
</feature>
<dbReference type="EMBL" id="CAACYE010000005">
    <property type="protein sequence ID" value="VFA81626.1"/>
    <property type="molecule type" value="Genomic_DNA"/>
</dbReference>
<reference evidence="3" key="1">
    <citation type="submission" date="2019-02" db="EMBL/GenBank/DDBJ databases">
        <authorList>
            <consortium name="Pathogen Informatics"/>
        </authorList>
    </citation>
    <scope>NUCLEOTIDE SEQUENCE</scope>
    <source>
        <strain evidence="3">3012STDY6733949</strain>
    </source>
</reference>
<name>A0A449G789_NOCFR</name>
<gene>
    <name evidence="2" type="ORF">NCTC1935_00138</name>
    <name evidence="3" type="ORF">NCTC1935_00198</name>
</gene>
<feature type="region of interest" description="Disordered" evidence="1">
    <location>
        <begin position="17"/>
        <end position="38"/>
    </location>
</feature>
<accession>A0A449G789</accession>
<dbReference type="RefSeq" id="WP_137354352.1">
    <property type="nucleotide sequence ID" value="NZ_CAACYE020000001.1"/>
</dbReference>
<sequence>MTDIDDDRRQVVQEIITKHGREQQAKEAHDYQRTSVDGVETTEKFRELLRQALAGQLPDLGEVPEADPEVAKLAAELVTLHLPEWRNPAGRTLAKPTVVTMPLAPRVADYLVARGWVHDPSRERVRWIPTPGTSGGPHDPGMHIEPDEYGQWPAPDPEAFYDIDDIKVVEIDGGRWCAQHPRGIAFEADTKSEAYEGIVGRLRAKIKEAKNA</sequence>
<evidence type="ECO:0000313" key="3">
    <source>
        <dbReference type="EMBL" id="VFA81626.1"/>
    </source>
</evidence>
<dbReference type="EMBL" id="CAACYE010000005">
    <property type="protein sequence ID" value="VFA81506.1"/>
    <property type="molecule type" value="Genomic_DNA"/>
</dbReference>
<proteinExistence type="predicted"/>
<organism evidence="3">
    <name type="scientific">Nocardia farcinica</name>
    <dbReference type="NCBI Taxonomy" id="37329"/>
    <lineage>
        <taxon>Bacteria</taxon>
        <taxon>Bacillati</taxon>
        <taxon>Actinomycetota</taxon>
        <taxon>Actinomycetes</taxon>
        <taxon>Mycobacteriales</taxon>
        <taxon>Nocardiaceae</taxon>
        <taxon>Nocardia</taxon>
    </lineage>
</organism>
<dbReference type="AlphaFoldDB" id="A0A449G789"/>